<evidence type="ECO:0000313" key="3">
    <source>
        <dbReference type="EMBL" id="RYQ91724.1"/>
    </source>
</evidence>
<organism evidence="3 4">
    <name type="scientific">Arachis hypogaea</name>
    <name type="common">Peanut</name>
    <dbReference type="NCBI Taxonomy" id="3818"/>
    <lineage>
        <taxon>Eukaryota</taxon>
        <taxon>Viridiplantae</taxon>
        <taxon>Streptophyta</taxon>
        <taxon>Embryophyta</taxon>
        <taxon>Tracheophyta</taxon>
        <taxon>Spermatophyta</taxon>
        <taxon>Magnoliopsida</taxon>
        <taxon>eudicotyledons</taxon>
        <taxon>Gunneridae</taxon>
        <taxon>Pentapetalae</taxon>
        <taxon>rosids</taxon>
        <taxon>fabids</taxon>
        <taxon>Fabales</taxon>
        <taxon>Fabaceae</taxon>
        <taxon>Papilionoideae</taxon>
        <taxon>50 kb inversion clade</taxon>
        <taxon>dalbergioids sensu lato</taxon>
        <taxon>Dalbergieae</taxon>
        <taxon>Pterocarpus clade</taxon>
        <taxon>Arachis</taxon>
    </lineage>
</organism>
<dbReference type="AlphaFoldDB" id="A0A444XQA4"/>
<comment type="caution">
    <text evidence="3">The sequence shown here is derived from an EMBL/GenBank/DDBJ whole genome shotgun (WGS) entry which is preliminary data.</text>
</comment>
<gene>
    <name evidence="3" type="ORF">Ahy_B09g097725</name>
</gene>
<accession>A0A444XQA4</accession>
<dbReference type="Pfam" id="PF10536">
    <property type="entry name" value="PMD"/>
    <property type="match status" value="1"/>
</dbReference>
<feature type="compositionally biased region" description="Polar residues" evidence="1">
    <location>
        <begin position="172"/>
        <end position="195"/>
    </location>
</feature>
<name>A0A444XQA4_ARAHY</name>
<sequence length="314" mass="35559">MWSVVVPLISFECIEWHASDRVMRQFGLVQEVPGEATRLAESHNVVLTGPKNKDWIVEHSGYIMRWTNRLSSVLVGDLALHYQASDRYMQWYTEAYGAHLRLTGYVPQPLPLTQPQPQPIIHPYQLPTSFPHQYSYTQPNPEPGPSFFSQLFPDSHSLRMPPHQGYYLPFMSQHQSHPQPPTVNEQAPQHSQHSPQIAPGRSSVDSRLRRRIPSPCSGSRRSIDSIQSVARGIGHSNAVNFPEVQAPMTVADSDGEDDSEDDSDATAEDIDWVEGARSFHTTDVQSKGYNLRIDPTRRSAIHNPIQEVNKWKKP</sequence>
<evidence type="ECO:0000313" key="4">
    <source>
        <dbReference type="Proteomes" id="UP000289738"/>
    </source>
</evidence>
<dbReference type="Proteomes" id="UP000289738">
    <property type="component" value="Chromosome B09"/>
</dbReference>
<feature type="region of interest" description="Disordered" evidence="1">
    <location>
        <begin position="131"/>
        <end position="223"/>
    </location>
</feature>
<proteinExistence type="predicted"/>
<dbReference type="PANTHER" id="PTHR46033:SF8">
    <property type="entry name" value="PROTEIN MAINTENANCE OF MERISTEMS-LIKE"/>
    <property type="match status" value="1"/>
</dbReference>
<dbReference type="EMBL" id="SDMP01000019">
    <property type="protein sequence ID" value="RYQ91724.1"/>
    <property type="molecule type" value="Genomic_DNA"/>
</dbReference>
<feature type="region of interest" description="Disordered" evidence="1">
    <location>
        <begin position="249"/>
        <end position="279"/>
    </location>
</feature>
<evidence type="ECO:0000259" key="2">
    <source>
        <dbReference type="Pfam" id="PF10536"/>
    </source>
</evidence>
<dbReference type="InterPro" id="IPR019557">
    <property type="entry name" value="AminoTfrase-like_pln_mobile"/>
</dbReference>
<feature type="domain" description="Aminotransferase-like plant mobile" evidence="2">
    <location>
        <begin position="2"/>
        <end position="92"/>
    </location>
</feature>
<protein>
    <recommendedName>
        <fullName evidence="2">Aminotransferase-like plant mobile domain-containing protein</fullName>
    </recommendedName>
</protein>
<dbReference type="PANTHER" id="PTHR46033">
    <property type="entry name" value="PROTEIN MAIN-LIKE 2"/>
    <property type="match status" value="1"/>
</dbReference>
<dbReference type="InterPro" id="IPR044824">
    <property type="entry name" value="MAIN-like"/>
</dbReference>
<dbReference type="GO" id="GO:0010073">
    <property type="term" value="P:meristem maintenance"/>
    <property type="evidence" value="ECO:0007669"/>
    <property type="project" value="InterPro"/>
</dbReference>
<keyword evidence="4" id="KW-1185">Reference proteome</keyword>
<feature type="compositionally biased region" description="Acidic residues" evidence="1">
    <location>
        <begin position="253"/>
        <end position="272"/>
    </location>
</feature>
<evidence type="ECO:0000256" key="1">
    <source>
        <dbReference type="SAM" id="MobiDB-lite"/>
    </source>
</evidence>
<reference evidence="3 4" key="1">
    <citation type="submission" date="2019-01" db="EMBL/GenBank/DDBJ databases">
        <title>Sequencing of cultivated peanut Arachis hypogaea provides insights into genome evolution and oil improvement.</title>
        <authorList>
            <person name="Chen X."/>
        </authorList>
    </citation>
    <scope>NUCLEOTIDE SEQUENCE [LARGE SCALE GENOMIC DNA]</scope>
    <source>
        <strain evidence="4">cv. Fuhuasheng</strain>
        <tissue evidence="3">Leaves</tissue>
    </source>
</reference>